<evidence type="ECO:0000259" key="1">
    <source>
        <dbReference type="Pfam" id="PF00149"/>
    </source>
</evidence>
<sequence>MTSLKIRFGVMADVHQDFMYRAEDRLNRFIERMTEEKVDFIIQLGDFCFPFPENKPFVATWERFPGAKYHVLGNHDMDRCDKRAIMEFLGMERNYYSFDSGGYHFVVLDANYLLLDGRYVGYEHGNYHQHPEAISNLTPEQLDWLREDLAATNKPTVLFSHHNLESPFNDFNYGIKNSDELRSILREANAKAGFRKVIACLNGHNHLDGVKVIDDIYFVHINSMSYFYMGKSYAATRYSKEVCEAYPLLASTAPYEEALYAIVTLEPGKLTIEGRGAGFVGPDPVACGHRNHAGGHVVTARISDRTLLY</sequence>
<keyword evidence="3" id="KW-1185">Reference proteome</keyword>
<dbReference type="RefSeq" id="WP_249863584.1">
    <property type="nucleotide sequence ID" value="NZ_CP027059.1"/>
</dbReference>
<accession>A0ABY4RIK0</accession>
<dbReference type="EMBL" id="CP027059">
    <property type="protein sequence ID" value="UQZ81343.1"/>
    <property type="molecule type" value="Genomic_DNA"/>
</dbReference>
<dbReference type="Gene3D" id="3.60.21.10">
    <property type="match status" value="1"/>
</dbReference>
<dbReference type="SUPFAM" id="SSF56300">
    <property type="entry name" value="Metallo-dependent phosphatases"/>
    <property type="match status" value="1"/>
</dbReference>
<dbReference type="InterPro" id="IPR029052">
    <property type="entry name" value="Metallo-depent_PP-like"/>
</dbReference>
<gene>
    <name evidence="2" type="ORF">SK3146_00499</name>
</gene>
<proteinExistence type="predicted"/>
<reference evidence="2" key="1">
    <citation type="submission" date="2018-02" db="EMBL/GenBank/DDBJ databases">
        <authorList>
            <person name="Kim S.-K."/>
            <person name="Jung H.-I."/>
            <person name="Lee S.-W."/>
        </authorList>
    </citation>
    <scope>NUCLEOTIDE SEQUENCE</scope>
    <source>
        <strain evidence="2">SK3146</strain>
    </source>
</reference>
<evidence type="ECO:0000313" key="2">
    <source>
        <dbReference type="EMBL" id="UQZ81343.1"/>
    </source>
</evidence>
<dbReference type="InterPro" id="IPR004843">
    <property type="entry name" value="Calcineurin-like_PHP"/>
</dbReference>
<dbReference type="PANTHER" id="PTHR43143:SF1">
    <property type="entry name" value="SERINE_THREONINE-PROTEIN PHOSPHATASE CPPED1"/>
    <property type="match status" value="1"/>
</dbReference>
<feature type="domain" description="Calcineurin-like phosphoesterase" evidence="1">
    <location>
        <begin position="6"/>
        <end position="206"/>
    </location>
</feature>
<name>A0ABY4RIK0_9BACL</name>
<protein>
    <submittedName>
        <fullName evidence="2">Calcineurin-like phosphoesterase superfamily domain protein</fullName>
    </submittedName>
</protein>
<dbReference type="Proteomes" id="UP001057134">
    <property type="component" value="Chromosome"/>
</dbReference>
<reference evidence="2" key="2">
    <citation type="journal article" date="2021" name="J Anim Sci Technol">
        <title>Complete genome sequence of Paenibacillus konkukensis sp. nov. SK3146 as a potential probiotic strain.</title>
        <authorList>
            <person name="Jung H.I."/>
            <person name="Park S."/>
            <person name="Niu K.M."/>
            <person name="Lee S.W."/>
            <person name="Kothari D."/>
            <person name="Yi K.J."/>
            <person name="Kim S.K."/>
        </authorList>
    </citation>
    <scope>NUCLEOTIDE SEQUENCE</scope>
    <source>
        <strain evidence="2">SK3146</strain>
    </source>
</reference>
<dbReference type="Pfam" id="PF00149">
    <property type="entry name" value="Metallophos"/>
    <property type="match status" value="1"/>
</dbReference>
<dbReference type="PANTHER" id="PTHR43143">
    <property type="entry name" value="METALLOPHOSPHOESTERASE, CALCINEURIN SUPERFAMILY"/>
    <property type="match status" value="1"/>
</dbReference>
<evidence type="ECO:0000313" key="3">
    <source>
        <dbReference type="Proteomes" id="UP001057134"/>
    </source>
</evidence>
<dbReference type="InterPro" id="IPR051918">
    <property type="entry name" value="STPP_CPPED1"/>
</dbReference>
<organism evidence="2 3">
    <name type="scientific">Paenibacillus konkukensis</name>
    <dbReference type="NCBI Taxonomy" id="2020716"/>
    <lineage>
        <taxon>Bacteria</taxon>
        <taxon>Bacillati</taxon>
        <taxon>Bacillota</taxon>
        <taxon>Bacilli</taxon>
        <taxon>Bacillales</taxon>
        <taxon>Paenibacillaceae</taxon>
        <taxon>Paenibacillus</taxon>
    </lineage>
</organism>